<evidence type="ECO:0000313" key="2">
    <source>
        <dbReference type="Proteomes" id="UP000184600"/>
    </source>
</evidence>
<accession>A0A1M7YPF9</accession>
<sequence length="47" mass="5476">MWCERKLITIYSQTDQLREGLKTYCNNDSSGHDLQLILQESEGNNMV</sequence>
<dbReference type="EMBL" id="FRFG01000003">
    <property type="protein sequence ID" value="SHO54504.1"/>
    <property type="molecule type" value="Genomic_DNA"/>
</dbReference>
<gene>
    <name evidence="1" type="ORF">VQ7734_00218</name>
</gene>
<organism evidence="1 2">
    <name type="scientific">Vibrio quintilis</name>
    <dbReference type="NCBI Taxonomy" id="1117707"/>
    <lineage>
        <taxon>Bacteria</taxon>
        <taxon>Pseudomonadati</taxon>
        <taxon>Pseudomonadota</taxon>
        <taxon>Gammaproteobacteria</taxon>
        <taxon>Vibrionales</taxon>
        <taxon>Vibrionaceae</taxon>
        <taxon>Vibrio</taxon>
    </lineage>
</organism>
<reference evidence="2" key="1">
    <citation type="submission" date="2016-12" db="EMBL/GenBank/DDBJ databases">
        <authorList>
            <person name="Rodrigo-Torres L."/>
            <person name="Arahal R.D."/>
            <person name="Lucena T."/>
        </authorList>
    </citation>
    <scope>NUCLEOTIDE SEQUENCE [LARGE SCALE GENOMIC DNA]</scope>
</reference>
<protein>
    <submittedName>
        <fullName evidence="1">Uncharacterized protein</fullName>
    </submittedName>
</protein>
<keyword evidence="2" id="KW-1185">Reference proteome</keyword>
<name>A0A1M7YPF9_9VIBR</name>
<dbReference type="Proteomes" id="UP000184600">
    <property type="component" value="Unassembled WGS sequence"/>
</dbReference>
<evidence type="ECO:0000313" key="1">
    <source>
        <dbReference type="EMBL" id="SHO54504.1"/>
    </source>
</evidence>
<dbReference type="AlphaFoldDB" id="A0A1M7YPF9"/>
<proteinExistence type="predicted"/>